<dbReference type="FunFam" id="3.40.50.300:FF:000127">
    <property type="entry name" value="Ribose import ATP-binding protein RbsA"/>
    <property type="match status" value="1"/>
</dbReference>
<evidence type="ECO:0000256" key="7">
    <source>
        <dbReference type="ARBA" id="ARBA00022840"/>
    </source>
</evidence>
<evidence type="ECO:0000256" key="9">
    <source>
        <dbReference type="ARBA" id="ARBA00023136"/>
    </source>
</evidence>
<dbReference type="PROSITE" id="PS00211">
    <property type="entry name" value="ABC_TRANSPORTER_1"/>
    <property type="match status" value="1"/>
</dbReference>
<protein>
    <submittedName>
        <fullName evidence="10">Heme ABC transporter ATP-binding protein</fullName>
    </submittedName>
</protein>
<keyword evidence="6" id="KW-0547">Nucleotide-binding</keyword>
<dbReference type="SMART" id="SM00382">
    <property type="entry name" value="AAA"/>
    <property type="match status" value="1"/>
</dbReference>
<dbReference type="PANTHER" id="PTHR43790">
    <property type="entry name" value="CARBOHYDRATE TRANSPORT ATP-BINDING PROTEIN MG119-RELATED"/>
    <property type="match status" value="1"/>
</dbReference>
<dbReference type="EMBL" id="CP025704">
    <property type="protein sequence ID" value="AUN99213.1"/>
    <property type="molecule type" value="Genomic_DNA"/>
</dbReference>
<dbReference type="InterPro" id="IPR003439">
    <property type="entry name" value="ABC_transporter-like_ATP-bd"/>
</dbReference>
<evidence type="ECO:0000313" key="10">
    <source>
        <dbReference type="EMBL" id="AUN99213.1"/>
    </source>
</evidence>
<organism evidence="10 11">
    <name type="scientific">Bacteriovorax stolpii</name>
    <name type="common">Bdellovibrio stolpii</name>
    <dbReference type="NCBI Taxonomy" id="960"/>
    <lineage>
        <taxon>Bacteria</taxon>
        <taxon>Pseudomonadati</taxon>
        <taxon>Bdellovibrionota</taxon>
        <taxon>Bacteriovoracia</taxon>
        <taxon>Bacteriovoracales</taxon>
        <taxon>Bacteriovoracaceae</taxon>
        <taxon>Bacteriovorax</taxon>
    </lineage>
</organism>
<keyword evidence="11" id="KW-1185">Reference proteome</keyword>
<dbReference type="GO" id="GO:0016887">
    <property type="term" value="F:ATP hydrolysis activity"/>
    <property type="evidence" value="ECO:0007669"/>
    <property type="project" value="InterPro"/>
</dbReference>
<keyword evidence="4" id="KW-0762">Sugar transport</keyword>
<dbReference type="Proteomes" id="UP000235584">
    <property type="component" value="Chromosome"/>
</dbReference>
<dbReference type="Gene3D" id="3.40.50.300">
    <property type="entry name" value="P-loop containing nucleotide triphosphate hydrolases"/>
    <property type="match status" value="2"/>
</dbReference>
<keyword evidence="2" id="KW-0813">Transport</keyword>
<dbReference type="KEGG" id="bsto:C0V70_14095"/>
<accession>A0A2K9NUM0</accession>
<comment type="subcellular location">
    <subcellularLocation>
        <location evidence="1">Cell membrane</location>
        <topology evidence="1">Peripheral membrane protein</topology>
    </subcellularLocation>
</comment>
<evidence type="ECO:0000256" key="6">
    <source>
        <dbReference type="ARBA" id="ARBA00022741"/>
    </source>
</evidence>
<evidence type="ECO:0000256" key="1">
    <source>
        <dbReference type="ARBA" id="ARBA00004202"/>
    </source>
</evidence>
<evidence type="ECO:0000256" key="5">
    <source>
        <dbReference type="ARBA" id="ARBA00022737"/>
    </source>
</evidence>
<keyword evidence="9" id="KW-0472">Membrane</keyword>
<keyword evidence="5" id="KW-0677">Repeat</keyword>
<keyword evidence="8" id="KW-1278">Translocase</keyword>
<dbReference type="AlphaFoldDB" id="A0A2K9NUM0"/>
<dbReference type="Pfam" id="PF00005">
    <property type="entry name" value="ABC_tran"/>
    <property type="match status" value="2"/>
</dbReference>
<dbReference type="SUPFAM" id="SSF52540">
    <property type="entry name" value="P-loop containing nucleoside triphosphate hydrolases"/>
    <property type="match status" value="2"/>
</dbReference>
<dbReference type="InterPro" id="IPR027417">
    <property type="entry name" value="P-loop_NTPase"/>
</dbReference>
<evidence type="ECO:0000313" key="11">
    <source>
        <dbReference type="Proteomes" id="UP000235584"/>
    </source>
</evidence>
<evidence type="ECO:0000256" key="3">
    <source>
        <dbReference type="ARBA" id="ARBA00022475"/>
    </source>
</evidence>
<evidence type="ECO:0000256" key="2">
    <source>
        <dbReference type="ARBA" id="ARBA00022448"/>
    </source>
</evidence>
<dbReference type="GO" id="GO:0005886">
    <property type="term" value="C:plasma membrane"/>
    <property type="evidence" value="ECO:0007669"/>
    <property type="project" value="UniProtKB-SubCell"/>
</dbReference>
<dbReference type="CDD" id="cd03215">
    <property type="entry name" value="ABC_Carb_Monos_II"/>
    <property type="match status" value="1"/>
</dbReference>
<proteinExistence type="predicted"/>
<dbReference type="CDD" id="cd03216">
    <property type="entry name" value="ABC_Carb_Monos_I"/>
    <property type="match status" value="1"/>
</dbReference>
<dbReference type="InterPro" id="IPR003593">
    <property type="entry name" value="AAA+_ATPase"/>
</dbReference>
<evidence type="ECO:0000256" key="4">
    <source>
        <dbReference type="ARBA" id="ARBA00022597"/>
    </source>
</evidence>
<dbReference type="RefSeq" id="WP_102244504.1">
    <property type="nucleotide sequence ID" value="NZ_CP025704.1"/>
</dbReference>
<reference evidence="10 11" key="1">
    <citation type="submission" date="2018-01" db="EMBL/GenBank/DDBJ databases">
        <title>Complete genome sequence of Bacteriovorax stolpii DSM12778.</title>
        <authorList>
            <person name="Tang B."/>
            <person name="Chang J."/>
        </authorList>
    </citation>
    <scope>NUCLEOTIDE SEQUENCE [LARGE SCALE GENOMIC DNA]</scope>
    <source>
        <strain evidence="10 11">DSM 12778</strain>
    </source>
</reference>
<dbReference type="InterPro" id="IPR017871">
    <property type="entry name" value="ABC_transporter-like_CS"/>
</dbReference>
<sequence>MLALELKNLTKSFGDCISYHNMYLSVETGEVHAILGENGAGKSTLMKTIYGEHQPDPGEGEMFVRGQKIKIESPAHAISLGIGMVHQHFRLVRPFTILQNIILGIEPRNFLGMIDYKTARKKIEEIIKTYSFDLDLDQKIENVSVGTQQRVEIIKTLYRNAEIIILDEPTAVLTPQEIKDFYRIIKNLKAQGKTIIIITHKLHEIKEIADRCTIIRKGAYIETVNVKVTSEEELASKMVGRKVDLKVPKTDAIPTDDIVFSIENLNVVNTKNFPVVSNFSFKLRRGEITGLAGIDGNGQSELVEALTGLRKIQSGKVMINGEDITGLSPKKIYHKKLGTIPEDRQRVGLVMDFKVKENCVLQRIDEKPFSNWGFIVGSELTRFSNELIARFDIRPADCEAKAVNLSGGNQQKIILAREIVHNPDVLIAFQPTRGLDVGAIEYVHLELIKLRDAGKAVLLISYELDEIINLSDRIGVIHKGKLWAEVSGEKLKNNPHLKEDIGLYMAGGKPV</sequence>
<dbReference type="InterPro" id="IPR050107">
    <property type="entry name" value="ABC_carbohydrate_import_ATPase"/>
</dbReference>
<name>A0A2K9NUM0_BACTC</name>
<keyword evidence="7 10" id="KW-0067">ATP-binding</keyword>
<evidence type="ECO:0000256" key="8">
    <source>
        <dbReference type="ARBA" id="ARBA00022967"/>
    </source>
</evidence>
<gene>
    <name evidence="10" type="ORF">C0V70_14095</name>
</gene>
<dbReference type="PANTHER" id="PTHR43790:SF4">
    <property type="entry name" value="GUANOSINE IMPORT ATP-BINDING PROTEIN NUPO"/>
    <property type="match status" value="1"/>
</dbReference>
<dbReference type="PROSITE" id="PS50893">
    <property type="entry name" value="ABC_TRANSPORTER_2"/>
    <property type="match status" value="2"/>
</dbReference>
<dbReference type="GO" id="GO:0005524">
    <property type="term" value="F:ATP binding"/>
    <property type="evidence" value="ECO:0007669"/>
    <property type="project" value="UniProtKB-KW"/>
</dbReference>
<keyword evidence="3" id="KW-1003">Cell membrane</keyword>